<dbReference type="AlphaFoldDB" id="A0A401KUD6"/>
<organism evidence="1 2">
    <name type="scientific">Aspergillus awamori</name>
    <name type="common">Black koji mold</name>
    <dbReference type="NCBI Taxonomy" id="105351"/>
    <lineage>
        <taxon>Eukaryota</taxon>
        <taxon>Fungi</taxon>
        <taxon>Dikarya</taxon>
        <taxon>Ascomycota</taxon>
        <taxon>Pezizomycotina</taxon>
        <taxon>Eurotiomycetes</taxon>
        <taxon>Eurotiomycetidae</taxon>
        <taxon>Eurotiales</taxon>
        <taxon>Aspergillaceae</taxon>
        <taxon>Aspergillus</taxon>
    </lineage>
</organism>
<evidence type="ECO:0000313" key="1">
    <source>
        <dbReference type="EMBL" id="GCB22914.1"/>
    </source>
</evidence>
<protein>
    <submittedName>
        <fullName evidence="1">Uncharacterized protein</fullName>
    </submittedName>
</protein>
<accession>A0A401KUD6</accession>
<dbReference type="Proteomes" id="UP000286921">
    <property type="component" value="Unassembled WGS sequence"/>
</dbReference>
<name>A0A401KUD6_ASPAW</name>
<gene>
    <name evidence="1" type="ORF">AAWM_05799</name>
</gene>
<keyword evidence="2" id="KW-1185">Reference proteome</keyword>
<dbReference type="EMBL" id="BDHI01000014">
    <property type="protein sequence ID" value="GCB22914.1"/>
    <property type="molecule type" value="Genomic_DNA"/>
</dbReference>
<reference evidence="1 2" key="1">
    <citation type="submission" date="2016-09" db="EMBL/GenBank/DDBJ databases">
        <title>Aspergillus awamori IFM 58123T.</title>
        <authorList>
            <person name="Kusuya Y."/>
            <person name="Shimizu M."/>
            <person name="Takahashi H."/>
            <person name="Yaguchi T."/>
        </authorList>
    </citation>
    <scope>NUCLEOTIDE SEQUENCE [LARGE SCALE GENOMIC DNA]</scope>
    <source>
        <strain evidence="1 2">IFM 58123</strain>
    </source>
</reference>
<evidence type="ECO:0000313" key="2">
    <source>
        <dbReference type="Proteomes" id="UP000286921"/>
    </source>
</evidence>
<sequence>MGDEILEDAAPSAAERQAVYEKGFRIWKSLYLHATQESSFPRTCFDIQPFLTKQPQFPNDLDLKASYNHLCVQGTSIWKGSEDCNIPFQERHLQIPVSIKSPISLSLSANIDESYLEWFTLEESHIAVLMCARSYILSARWAELMPEAVLAYTESTVYNSDGSGDQNSVTVDIGGVDDDAARWWTAILAIGGWEAYIVAGENRYRSPWSTNLPAEPIFSIANHSRKGLYFGTPIPATTALGLVCDYFALHGIVDQGYAALSAVLLLPMVHDNRKTVQIPRPIQSHKPNHKLNRKAKSSKLTSHLGLACIQEVNNLDKLLTMSCNTKGMHSLLSSIFYESGIACNVVSPWLQYITAVVNSVADKRILTHMLMRRVPHLAFLWLGGAVLNIQEHTLYEGKFGLIPTELHAAVWSGTTQSFMQEPIHPATNGYIRRADECRLLYFIQEEHHNRWPICQWTSFGVTALQDTEIDVRLHADCTGHCLQYAGWKWTCQNGRVVYQMSDNTPTPNIPSEEPVVTNVTIDYQGLNHGDEGVSENATRSIFGWLRVEGFPPNEKKIHDWIYIDESDYEGSTDEDSEKSKDSGEKHVALKMGVEQWIEHNAGMIN</sequence>
<dbReference type="STRING" id="105351.A0A401KUD6"/>
<proteinExistence type="predicted"/>
<comment type="caution">
    <text evidence="1">The sequence shown here is derived from an EMBL/GenBank/DDBJ whole genome shotgun (WGS) entry which is preliminary data.</text>
</comment>